<dbReference type="EMBL" id="LAZR01045748">
    <property type="protein sequence ID" value="KKK98143.1"/>
    <property type="molecule type" value="Genomic_DNA"/>
</dbReference>
<feature type="non-terminal residue" evidence="1">
    <location>
        <position position="111"/>
    </location>
</feature>
<reference evidence="1" key="1">
    <citation type="journal article" date="2015" name="Nature">
        <title>Complex archaea that bridge the gap between prokaryotes and eukaryotes.</title>
        <authorList>
            <person name="Spang A."/>
            <person name="Saw J.H."/>
            <person name="Jorgensen S.L."/>
            <person name="Zaremba-Niedzwiedzka K."/>
            <person name="Martijn J."/>
            <person name="Lind A.E."/>
            <person name="van Eijk R."/>
            <person name="Schleper C."/>
            <person name="Guy L."/>
            <person name="Ettema T.J."/>
        </authorList>
    </citation>
    <scope>NUCLEOTIDE SEQUENCE</scope>
</reference>
<name>A0A0F8ZW79_9ZZZZ</name>
<comment type="caution">
    <text evidence="1">The sequence shown here is derived from an EMBL/GenBank/DDBJ whole genome shotgun (WGS) entry which is preliminary data.</text>
</comment>
<proteinExistence type="predicted"/>
<dbReference type="AlphaFoldDB" id="A0A0F8ZW79"/>
<evidence type="ECO:0000313" key="1">
    <source>
        <dbReference type="EMBL" id="KKK98143.1"/>
    </source>
</evidence>
<protein>
    <submittedName>
        <fullName evidence="1">Uncharacterized protein</fullName>
    </submittedName>
</protein>
<sequence>MTDLIRKIINQIQDLINVIRQLIGKEPLIPVPKPDPKPAPIPPTPTPPPVVADSPFFFGKQKTLVLVSYFDGLRALDLEKDLDWLKSKGVDGIRLYLNFSYPPNRPWDFLF</sequence>
<organism evidence="1">
    <name type="scientific">marine sediment metagenome</name>
    <dbReference type="NCBI Taxonomy" id="412755"/>
    <lineage>
        <taxon>unclassified sequences</taxon>
        <taxon>metagenomes</taxon>
        <taxon>ecological metagenomes</taxon>
    </lineage>
</organism>
<accession>A0A0F8ZW79</accession>
<gene>
    <name evidence="1" type="ORF">LCGC14_2645740</name>
</gene>